<feature type="compositionally biased region" description="Basic and acidic residues" evidence="1">
    <location>
        <begin position="79"/>
        <end position="90"/>
    </location>
</feature>
<dbReference type="OrthoDB" id="2828831at2"/>
<name>A0A1B3XK98_9BACI</name>
<feature type="compositionally biased region" description="Basic and acidic residues" evidence="1">
    <location>
        <begin position="44"/>
        <end position="55"/>
    </location>
</feature>
<evidence type="ECO:0000313" key="4">
    <source>
        <dbReference type="Proteomes" id="UP000077926"/>
    </source>
</evidence>
<dbReference type="Proteomes" id="UP000077926">
    <property type="component" value="Chromosome"/>
</dbReference>
<keyword evidence="2" id="KW-0732">Signal</keyword>
<feature type="signal peptide" evidence="2">
    <location>
        <begin position="1"/>
        <end position="21"/>
    </location>
</feature>
<sequence length="305" mass="33358">MKKIIVSIPVMTMLISGFSYSTADARSAVGYLPNDPESNLTSEVKPEEEPRKEEAAENNNGSAVGQLPSNPESNLTPEVKPEEEPKKEEAAENNNGSAVGHLPSNPESNLTSEVKPEEEPVSGPSIHSKMTILEAYAGENTIKVERPAIDVTLKFYRNNKYEGSGNIYSLFYETLGNRASFHYPGEALKLGDNLRVDTVDPSGLVTKGKRFKVSDMRTPEDKVTVNNLKAGKTVTIEGETMELATYYEIYVNGKPVKFTVKNKVNPDVYSVQVSDLNKGDIVTVFASDMNATGRYIHGSVTTTVE</sequence>
<evidence type="ECO:0000256" key="2">
    <source>
        <dbReference type="SAM" id="SignalP"/>
    </source>
</evidence>
<feature type="region of interest" description="Disordered" evidence="1">
    <location>
        <begin position="31"/>
        <end position="125"/>
    </location>
</feature>
<organism evidence="3 4">
    <name type="scientific">Peribacillus muralis</name>
    <dbReference type="NCBI Taxonomy" id="264697"/>
    <lineage>
        <taxon>Bacteria</taxon>
        <taxon>Bacillati</taxon>
        <taxon>Bacillota</taxon>
        <taxon>Bacilli</taxon>
        <taxon>Bacillales</taxon>
        <taxon>Bacillaceae</taxon>
        <taxon>Peribacillus</taxon>
    </lineage>
</organism>
<dbReference type="AlphaFoldDB" id="A0A1B3XK98"/>
<dbReference type="RefSeq" id="WP_064466818.1">
    <property type="nucleotide sequence ID" value="NZ_CP017080.1"/>
</dbReference>
<dbReference type="KEGG" id="bmur:ABE28_004720"/>
<dbReference type="EMBL" id="CP017080">
    <property type="protein sequence ID" value="AOH53644.1"/>
    <property type="molecule type" value="Genomic_DNA"/>
</dbReference>
<accession>A0A1B3XK98</accession>
<proteinExistence type="predicted"/>
<evidence type="ECO:0000256" key="1">
    <source>
        <dbReference type="SAM" id="MobiDB-lite"/>
    </source>
</evidence>
<reference evidence="3 4" key="1">
    <citation type="submission" date="2016-08" db="EMBL/GenBank/DDBJ databases">
        <title>Complete genome sequence of Bacillus muralis G25-68, a strain with toxicity to nematodes.</title>
        <authorList>
            <person name="Zheng Z."/>
        </authorList>
    </citation>
    <scope>NUCLEOTIDE SEQUENCE [LARGE SCALE GENOMIC DNA]</scope>
    <source>
        <strain evidence="3 4">G25-68</strain>
    </source>
</reference>
<protein>
    <submittedName>
        <fullName evidence="3">Uncharacterized protein</fullName>
    </submittedName>
</protein>
<gene>
    <name evidence="3" type="ORF">ABE28_004720</name>
</gene>
<evidence type="ECO:0000313" key="3">
    <source>
        <dbReference type="EMBL" id="AOH53644.1"/>
    </source>
</evidence>
<feature type="chain" id="PRO_5038457841" evidence="2">
    <location>
        <begin position="22"/>
        <end position="305"/>
    </location>
</feature>
<keyword evidence="4" id="KW-1185">Reference proteome</keyword>
<feature type="compositionally biased region" description="Polar residues" evidence="1">
    <location>
        <begin position="58"/>
        <end position="76"/>
    </location>
</feature>